<comment type="similarity">
    <text evidence="1">Belongs to the CRP1/MDG1 family.</text>
</comment>
<reference evidence="5 6" key="1">
    <citation type="journal article" date="2010" name="Nature">
        <title>Perigord black truffle genome uncovers evolutionary origins and mechanisms of symbiosis.</title>
        <authorList>
            <person name="Martin F."/>
            <person name="Kohler A."/>
            <person name="Murat C."/>
            <person name="Balestrini R."/>
            <person name="Coutinho P.M."/>
            <person name="Jaillon O."/>
            <person name="Montanini B."/>
            <person name="Morin E."/>
            <person name="Noel B."/>
            <person name="Percudani R."/>
            <person name="Porcel B."/>
            <person name="Rubini A."/>
            <person name="Amicucci A."/>
            <person name="Amselem J."/>
            <person name="Anthouard V."/>
            <person name="Arcioni S."/>
            <person name="Artiguenave F."/>
            <person name="Aury J.M."/>
            <person name="Ballario P."/>
            <person name="Bolchi A."/>
            <person name="Brenna A."/>
            <person name="Brun A."/>
            <person name="Buee M."/>
            <person name="Cantarel B."/>
            <person name="Chevalier G."/>
            <person name="Couloux A."/>
            <person name="Da Silva C."/>
            <person name="Denoeud F."/>
            <person name="Duplessis S."/>
            <person name="Ghignone S."/>
            <person name="Hilselberger B."/>
            <person name="Iotti M."/>
            <person name="Marcais B."/>
            <person name="Mello A."/>
            <person name="Miranda M."/>
            <person name="Pacioni G."/>
            <person name="Quesneville H."/>
            <person name="Riccioni C."/>
            <person name="Ruotolo R."/>
            <person name="Splivallo R."/>
            <person name="Stocchi V."/>
            <person name="Tisserant E."/>
            <person name="Viscomi A.R."/>
            <person name="Zambonelli A."/>
            <person name="Zampieri E."/>
            <person name="Henrissat B."/>
            <person name="Lebrun M.H."/>
            <person name="Paolocci F."/>
            <person name="Bonfante P."/>
            <person name="Ottonello S."/>
            <person name="Wincker P."/>
        </authorList>
    </citation>
    <scope>NUCLEOTIDE SEQUENCE [LARGE SCALE GENOMIC DNA]</scope>
    <source>
        <strain evidence="5 6">Mel28</strain>
    </source>
</reference>
<dbReference type="InterPro" id="IPR032640">
    <property type="entry name" value="AMPK1_CBM"/>
</dbReference>
<dbReference type="RefSeq" id="XP_002839398.1">
    <property type="nucleotide sequence ID" value="XM_002839352.1"/>
</dbReference>
<dbReference type="GO" id="GO:0007165">
    <property type="term" value="P:signal transduction"/>
    <property type="evidence" value="ECO:0007669"/>
    <property type="project" value="TreeGrafter"/>
</dbReference>
<dbReference type="Proteomes" id="UP000006911">
    <property type="component" value="Unassembled WGS sequence"/>
</dbReference>
<keyword evidence="3" id="KW-0812">Transmembrane</keyword>
<proteinExistence type="inferred from homology"/>
<feature type="compositionally biased region" description="Polar residues" evidence="2">
    <location>
        <begin position="347"/>
        <end position="360"/>
    </location>
</feature>
<dbReference type="OMA" id="WPHAGAS"/>
<dbReference type="GO" id="GO:0019901">
    <property type="term" value="F:protein kinase binding"/>
    <property type="evidence" value="ECO:0007669"/>
    <property type="project" value="TreeGrafter"/>
</dbReference>
<feature type="transmembrane region" description="Helical" evidence="3">
    <location>
        <begin position="480"/>
        <end position="501"/>
    </location>
</feature>
<dbReference type="eggNOG" id="KOG1616">
    <property type="taxonomic scope" value="Eukaryota"/>
</dbReference>
<dbReference type="SUPFAM" id="SSF81296">
    <property type="entry name" value="E set domains"/>
    <property type="match status" value="1"/>
</dbReference>
<name>D5GGE6_TUBMM</name>
<dbReference type="GO" id="GO:0031588">
    <property type="term" value="C:nucleotide-activated protein kinase complex"/>
    <property type="evidence" value="ECO:0007669"/>
    <property type="project" value="TreeGrafter"/>
</dbReference>
<dbReference type="Gene3D" id="2.60.40.10">
    <property type="entry name" value="Immunoglobulins"/>
    <property type="match status" value="1"/>
</dbReference>
<keyword evidence="6" id="KW-1185">Reference proteome</keyword>
<dbReference type="InterPro" id="IPR013783">
    <property type="entry name" value="Ig-like_fold"/>
</dbReference>
<gene>
    <name evidence="5" type="ORF">GSTUM_00007342001</name>
</gene>
<dbReference type="InterPro" id="IPR014756">
    <property type="entry name" value="Ig_E-set"/>
</dbReference>
<dbReference type="GO" id="GO:0005737">
    <property type="term" value="C:cytoplasm"/>
    <property type="evidence" value="ECO:0007669"/>
    <property type="project" value="TreeGrafter"/>
</dbReference>
<feature type="region of interest" description="Disordered" evidence="2">
    <location>
        <begin position="285"/>
        <end position="414"/>
    </location>
</feature>
<dbReference type="AlphaFoldDB" id="D5GGE6"/>
<dbReference type="InParanoid" id="D5GGE6"/>
<dbReference type="GeneID" id="9183187"/>
<dbReference type="EMBL" id="FN430264">
    <property type="protein sequence ID" value="CAZ83589.1"/>
    <property type="molecule type" value="Genomic_DNA"/>
</dbReference>
<keyword evidence="3" id="KW-0472">Membrane</keyword>
<feature type="region of interest" description="Disordered" evidence="2">
    <location>
        <begin position="140"/>
        <end position="223"/>
    </location>
</feature>
<evidence type="ECO:0000313" key="6">
    <source>
        <dbReference type="Proteomes" id="UP000006911"/>
    </source>
</evidence>
<dbReference type="HOGENOM" id="CLU_011453_3_0_1"/>
<feature type="compositionally biased region" description="Polar residues" evidence="2">
    <location>
        <begin position="372"/>
        <end position="382"/>
    </location>
</feature>
<sequence>MAGSFTFKWAQPAGEVYVTGSFDDWGKSTKLTKEGDAFVATVSLPSEKILYKYVVDGNWTVDITARREAGDDGIENNVLLPEDLVKEKTGPDMSSAVISSAAPDSTTAVLAAQVPKETNGDVQDAAISSAAPDSTTAALAAGVSKEARTPSLKNVPGGFPQTPAIETSDPTYMVSPQEDAKKVTPSEPAPKHDDNSEDVGGGVKLDTRQEKADTSPEAPAVPEVAEQKIEVEEELKEGLSVVQPTTEGNTIIDQAQADIAAAARLSGASGEGNEETTPAITPEVAKQAQDATYVSPEATTAESTAEAKRELGESTTASAVSPASDAPEAKKAVENQLRDEVKPVTPAQLNNTAGDASTSPAPIPKLEVTDPQEATTPLSPTTPVEPAKNGPPGKSVENGNGEPPSSPTQLTRKKNRLSFFGSLKEKLHFGKDKGKSKGVVPVMIRKVHVLLFLIVFLLIRQTVIHTQRTMGREGKLGMRALWNSVSVIALFQSCMGTVSGFGSRVWGTIVPAVRSPLRFFHLSSS</sequence>
<dbReference type="STRING" id="656061.D5GGE6"/>
<evidence type="ECO:0000313" key="5">
    <source>
        <dbReference type="EMBL" id="CAZ83589.1"/>
    </source>
</evidence>
<evidence type="ECO:0000256" key="3">
    <source>
        <dbReference type="SAM" id="Phobius"/>
    </source>
</evidence>
<dbReference type="InterPro" id="IPR050827">
    <property type="entry name" value="CRP1_MDG1_kinase"/>
</dbReference>
<dbReference type="Pfam" id="PF16561">
    <property type="entry name" value="AMPK1_CBM"/>
    <property type="match status" value="1"/>
</dbReference>
<evidence type="ECO:0000256" key="1">
    <source>
        <dbReference type="ARBA" id="ARBA00038216"/>
    </source>
</evidence>
<feature type="compositionally biased region" description="Basic and acidic residues" evidence="2">
    <location>
        <begin position="327"/>
        <end position="342"/>
    </location>
</feature>
<organism evidence="5 6">
    <name type="scientific">Tuber melanosporum (strain Mel28)</name>
    <name type="common">Perigord black truffle</name>
    <dbReference type="NCBI Taxonomy" id="656061"/>
    <lineage>
        <taxon>Eukaryota</taxon>
        <taxon>Fungi</taxon>
        <taxon>Dikarya</taxon>
        <taxon>Ascomycota</taxon>
        <taxon>Pezizomycotina</taxon>
        <taxon>Pezizomycetes</taxon>
        <taxon>Pezizales</taxon>
        <taxon>Tuberaceae</taxon>
        <taxon>Tuber</taxon>
    </lineage>
</organism>
<dbReference type="CDD" id="cd02859">
    <property type="entry name" value="E_set_AMPKbeta_like_N"/>
    <property type="match status" value="1"/>
</dbReference>
<keyword evidence="3" id="KW-1133">Transmembrane helix</keyword>
<evidence type="ECO:0000259" key="4">
    <source>
        <dbReference type="Pfam" id="PF16561"/>
    </source>
</evidence>
<accession>D5GGE6</accession>
<dbReference type="PANTHER" id="PTHR10343:SF81">
    <property type="entry name" value="CRUCIFORM DNA-RECOGNIZING PROTEIN 1-RELATED"/>
    <property type="match status" value="1"/>
</dbReference>
<protein>
    <submittedName>
        <fullName evidence="5">(Perigord truffle) hypothetical protein</fullName>
    </submittedName>
</protein>
<dbReference type="GO" id="GO:0005634">
    <property type="term" value="C:nucleus"/>
    <property type="evidence" value="ECO:0007669"/>
    <property type="project" value="TreeGrafter"/>
</dbReference>
<feature type="compositionally biased region" description="Basic and acidic residues" evidence="2">
    <location>
        <begin position="178"/>
        <end position="194"/>
    </location>
</feature>
<dbReference type="KEGG" id="tml:GSTUM_00007342001"/>
<dbReference type="PANTHER" id="PTHR10343">
    <property type="entry name" value="5'-AMP-ACTIVATED PROTEIN KINASE , BETA SUBUNIT"/>
    <property type="match status" value="1"/>
</dbReference>
<feature type="transmembrane region" description="Helical" evidence="3">
    <location>
        <begin position="438"/>
        <end position="459"/>
    </location>
</feature>
<evidence type="ECO:0000256" key="2">
    <source>
        <dbReference type="SAM" id="MobiDB-lite"/>
    </source>
</evidence>
<feature type="domain" description="AMP-activated protein kinase glycogen-binding" evidence="4">
    <location>
        <begin position="5"/>
        <end position="79"/>
    </location>
</feature>
<feature type="compositionally biased region" description="Basic and acidic residues" evidence="2">
    <location>
        <begin position="205"/>
        <end position="214"/>
    </location>
</feature>